<dbReference type="EMBL" id="MFEL01000005">
    <property type="protein sequence ID" value="OGE81741.1"/>
    <property type="molecule type" value="Genomic_DNA"/>
</dbReference>
<dbReference type="InterPro" id="IPR036388">
    <property type="entry name" value="WH-like_DNA-bd_sf"/>
</dbReference>
<feature type="compositionally biased region" description="Low complexity" evidence="1">
    <location>
        <begin position="7"/>
        <end position="50"/>
    </location>
</feature>
<dbReference type="Proteomes" id="UP000178892">
    <property type="component" value="Unassembled WGS sequence"/>
</dbReference>
<comment type="caution">
    <text evidence="2">The sequence shown here is derived from an EMBL/GenBank/DDBJ whole genome shotgun (WGS) entry which is preliminary data.</text>
</comment>
<dbReference type="Gene3D" id="1.10.10.10">
    <property type="entry name" value="Winged helix-like DNA-binding domain superfamily/Winged helix DNA-binding domain"/>
    <property type="match status" value="1"/>
</dbReference>
<proteinExistence type="predicted"/>
<evidence type="ECO:0000313" key="2">
    <source>
        <dbReference type="EMBL" id="OGE81741.1"/>
    </source>
</evidence>
<accession>A0A1F5NVR1</accession>
<organism evidence="2 3">
    <name type="scientific">Candidatus Doudnabacteria bacterium RIFCSPHIGHO2_01_FULL_46_24</name>
    <dbReference type="NCBI Taxonomy" id="1817825"/>
    <lineage>
        <taxon>Bacteria</taxon>
        <taxon>Candidatus Doudnaibacteriota</taxon>
    </lineage>
</organism>
<evidence type="ECO:0008006" key="4">
    <source>
        <dbReference type="Google" id="ProtNLM"/>
    </source>
</evidence>
<feature type="compositionally biased region" description="Pro residues" evidence="1">
    <location>
        <begin position="51"/>
        <end position="60"/>
    </location>
</feature>
<sequence>MAEEDTTQTPAPVVEPTATPPEAATAPAEPEATQSEPQPTETQTAQIPASEPLPPEPPPSHEATEGRSEPNTLAPQAASAAVTPAPQATHPARDLLVKARATIQERKRKKLEKILEFLDAKAKNGSTGSPRVTNDEVEKLLHVSDATATRYLSALEKEGKIQQVGKTGKAVEYTRI</sequence>
<evidence type="ECO:0000313" key="3">
    <source>
        <dbReference type="Proteomes" id="UP000178892"/>
    </source>
</evidence>
<dbReference type="InterPro" id="IPR036390">
    <property type="entry name" value="WH_DNA-bd_sf"/>
</dbReference>
<feature type="compositionally biased region" description="Low complexity" evidence="1">
    <location>
        <begin position="74"/>
        <end position="89"/>
    </location>
</feature>
<evidence type="ECO:0000256" key="1">
    <source>
        <dbReference type="SAM" id="MobiDB-lite"/>
    </source>
</evidence>
<dbReference type="SUPFAM" id="SSF46785">
    <property type="entry name" value="Winged helix' DNA-binding domain"/>
    <property type="match status" value="1"/>
</dbReference>
<reference evidence="2 3" key="1">
    <citation type="journal article" date="2016" name="Nat. Commun.">
        <title>Thousands of microbial genomes shed light on interconnected biogeochemical processes in an aquifer system.</title>
        <authorList>
            <person name="Anantharaman K."/>
            <person name="Brown C.T."/>
            <person name="Hug L.A."/>
            <person name="Sharon I."/>
            <person name="Castelle C.J."/>
            <person name="Probst A.J."/>
            <person name="Thomas B.C."/>
            <person name="Singh A."/>
            <person name="Wilkins M.J."/>
            <person name="Karaoz U."/>
            <person name="Brodie E.L."/>
            <person name="Williams K.H."/>
            <person name="Hubbard S.S."/>
            <person name="Banfield J.F."/>
        </authorList>
    </citation>
    <scope>NUCLEOTIDE SEQUENCE [LARGE SCALE GENOMIC DNA]</scope>
</reference>
<protein>
    <recommendedName>
        <fullName evidence="4">HTH iclR-type domain-containing protein</fullName>
    </recommendedName>
</protein>
<feature type="region of interest" description="Disordered" evidence="1">
    <location>
        <begin position="1"/>
        <end position="93"/>
    </location>
</feature>
<name>A0A1F5NVR1_9BACT</name>
<gene>
    <name evidence="2" type="ORF">A2720_03335</name>
</gene>
<dbReference type="STRING" id="1817825.A2720_03335"/>
<dbReference type="AlphaFoldDB" id="A0A1F5NVR1"/>